<comment type="caution">
    <text evidence="3">The sequence shown here is derived from an EMBL/GenBank/DDBJ whole genome shotgun (WGS) entry which is preliminary data.</text>
</comment>
<name>A0A7W8LRC2_9DEIO</name>
<feature type="compositionally biased region" description="Pro residues" evidence="1">
    <location>
        <begin position="272"/>
        <end position="283"/>
    </location>
</feature>
<feature type="region of interest" description="Disordered" evidence="1">
    <location>
        <begin position="229"/>
        <end position="290"/>
    </location>
</feature>
<dbReference type="RefSeq" id="WP_184031127.1">
    <property type="nucleotide sequence ID" value="NZ_JACHFN010000014.1"/>
</dbReference>
<evidence type="ECO:0000313" key="3">
    <source>
        <dbReference type="EMBL" id="MBB5235669.1"/>
    </source>
</evidence>
<dbReference type="Pfam" id="PF14332">
    <property type="entry name" value="DUF4388"/>
    <property type="match status" value="1"/>
</dbReference>
<reference evidence="3 4" key="1">
    <citation type="submission" date="2020-08" db="EMBL/GenBank/DDBJ databases">
        <title>Genomic Encyclopedia of Type Strains, Phase IV (KMG-IV): sequencing the most valuable type-strain genomes for metagenomic binning, comparative biology and taxonomic classification.</title>
        <authorList>
            <person name="Goeker M."/>
        </authorList>
    </citation>
    <scope>NUCLEOTIDE SEQUENCE [LARGE SCALE GENOMIC DNA]</scope>
    <source>
        <strain evidence="3 4">DSM 101791</strain>
    </source>
</reference>
<dbReference type="AlphaFoldDB" id="A0A7W8LRC2"/>
<proteinExistence type="predicted"/>
<organism evidence="3 4">
    <name type="scientific">Deinococcus budaensis</name>
    <dbReference type="NCBI Taxonomy" id="1665626"/>
    <lineage>
        <taxon>Bacteria</taxon>
        <taxon>Thermotogati</taxon>
        <taxon>Deinococcota</taxon>
        <taxon>Deinococci</taxon>
        <taxon>Deinococcales</taxon>
        <taxon>Deinococcaceae</taxon>
        <taxon>Deinococcus</taxon>
    </lineage>
</organism>
<sequence length="419" mass="44970">MTATTRAVSLLLIGDQDALVAGSLRRHVPAAGDWAVRAFPDASAALREAPDLMPDLAVLSCTGAADTLCEAALALLDHAKRHWPHTSFVVVKAGHVTNLPEVFGRYGVMPVVDRAETLAVAQTIEREISTLSRGSVQGVSLPGFLQMMEWDRKSLSVRVEAAAGWGRLHLLDGRLVDAYAHPGDLTGEAAALRIMTWGDVSLRLERSYHNGRGNELPPLTSLLMEAMRRKDEAERAPDPAGDLLLDDPEETVFRRPKSSTAHLKKPPGGGDGPPPEPTLPPPGADLAPAPTPALRQEEINMANVKETLVSVMNIDGANAAALVDYGSGMALGTMGVGVDLEVAAAGNSDVVRAKLRTMEALGIEGQIEDILITLQDQYHVIYLIRDQGLFLYLVLDKEKANLAMARYKLRSLAKDISIA</sequence>
<dbReference type="EMBL" id="JACHFN010000014">
    <property type="protein sequence ID" value="MBB5235669.1"/>
    <property type="molecule type" value="Genomic_DNA"/>
</dbReference>
<dbReference type="Proteomes" id="UP000525389">
    <property type="component" value="Unassembled WGS sequence"/>
</dbReference>
<gene>
    <name evidence="3" type="ORF">HNQ09_003127</name>
</gene>
<accession>A0A7W8LRC2</accession>
<feature type="domain" description="PatA-like N-terminal" evidence="2">
    <location>
        <begin position="134"/>
        <end position="233"/>
    </location>
</feature>
<dbReference type="InterPro" id="IPR025497">
    <property type="entry name" value="PatA-like_N"/>
</dbReference>
<evidence type="ECO:0000259" key="2">
    <source>
        <dbReference type="Pfam" id="PF14332"/>
    </source>
</evidence>
<protein>
    <submittedName>
        <fullName evidence="3">Putative regulator of Ras-like GTPase activity (Roadblock/LC7/MglB family)</fullName>
    </submittedName>
</protein>
<dbReference type="Gene3D" id="3.30.450.30">
    <property type="entry name" value="Dynein light chain 2a, cytoplasmic"/>
    <property type="match status" value="1"/>
</dbReference>
<evidence type="ECO:0000313" key="4">
    <source>
        <dbReference type="Proteomes" id="UP000525389"/>
    </source>
</evidence>
<keyword evidence="4" id="KW-1185">Reference proteome</keyword>
<evidence type="ECO:0000256" key="1">
    <source>
        <dbReference type="SAM" id="MobiDB-lite"/>
    </source>
</evidence>
<feature type="compositionally biased region" description="Basic residues" evidence="1">
    <location>
        <begin position="254"/>
        <end position="265"/>
    </location>
</feature>